<feature type="transmembrane region" description="Helical" evidence="6">
    <location>
        <begin position="36"/>
        <end position="56"/>
    </location>
</feature>
<evidence type="ECO:0000256" key="4">
    <source>
        <dbReference type="ARBA" id="ARBA00022989"/>
    </source>
</evidence>
<evidence type="ECO:0000256" key="2">
    <source>
        <dbReference type="ARBA" id="ARBA00022475"/>
    </source>
</evidence>
<sequence length="289" mass="32614">MKQKTYKLVNILVLLLTVLLLSRALLHQDFSFVLHNPLVCLIMIVTVILVHGIKAFRLYLELLDRKLPFGLFLRQYCKITPVSMILPLKAGDLFRCYCYGYYIGDWMYGIAVILLDRFVDTAALMTVLILFVLPLGNAMPAISFVLLAVLFALSFIYFALPGLCQYWNRYLIAGRGSTRKLFALTVLARLEAAYRDIHRVVQGKFLLSYMLSVAAWLIEIGGLALTVSLLRADLGAAMSAYLLGAMWGGKIAYLSGIILFGTVLLLLLYLVTLLFVGRKEREHEAYRNL</sequence>
<dbReference type="Pfam" id="PF03706">
    <property type="entry name" value="LPG_synthase_TM"/>
    <property type="match status" value="1"/>
</dbReference>
<protein>
    <recommendedName>
        <fullName evidence="6">Phosphatidylglycerol lysyltransferase</fullName>
        <ecNumber evidence="6">2.3.2.3</ecNumber>
    </recommendedName>
    <alternativeName>
        <fullName evidence="6">Lysylphosphatidylglycerol synthase</fullName>
    </alternativeName>
</protein>
<keyword evidence="2" id="KW-1003">Cell membrane</keyword>
<name>A0AA36Y4J1_9FIRM</name>
<dbReference type="RefSeq" id="WP_009533098.1">
    <property type="nucleotide sequence ID" value="NZ_JH590863.1"/>
</dbReference>
<keyword evidence="4 6" id="KW-1133">Transmembrane helix</keyword>
<dbReference type="AlphaFoldDB" id="A0AA36Y4J1"/>
<dbReference type="EMBL" id="AGEL01000007">
    <property type="protein sequence ID" value="EHO16566.1"/>
    <property type="molecule type" value="Genomic_DNA"/>
</dbReference>
<organism evidence="7 8">
    <name type="scientific">Stomatobaculum longum</name>
    <dbReference type="NCBI Taxonomy" id="796942"/>
    <lineage>
        <taxon>Bacteria</taxon>
        <taxon>Bacillati</taxon>
        <taxon>Bacillota</taxon>
        <taxon>Clostridia</taxon>
        <taxon>Lachnospirales</taxon>
        <taxon>Lachnospiraceae</taxon>
        <taxon>Stomatobaculum</taxon>
    </lineage>
</organism>
<feature type="transmembrane region" description="Helical" evidence="6">
    <location>
        <begin position="251"/>
        <end position="277"/>
    </location>
</feature>
<keyword evidence="6" id="KW-0443">Lipid metabolism</keyword>
<reference evidence="7 8" key="1">
    <citation type="submission" date="2011-10" db="EMBL/GenBank/DDBJ databases">
        <title>The Genome Sequence of Lachnospiraceae bacterium ACC2.</title>
        <authorList>
            <consortium name="The Broad Institute Genome Sequencing Platform"/>
            <person name="Earl A."/>
            <person name="Ward D."/>
            <person name="Feldgarden M."/>
            <person name="Gevers D."/>
            <person name="Sizova M."/>
            <person name="Hazen A."/>
            <person name="Epstein S."/>
            <person name="Young S.K."/>
            <person name="Zeng Q."/>
            <person name="Gargeya S."/>
            <person name="Fitzgerald M."/>
            <person name="Haas B."/>
            <person name="Abouelleil A."/>
            <person name="Alvarado L."/>
            <person name="Arachchi H.M."/>
            <person name="Berlin A."/>
            <person name="Brown A."/>
            <person name="Chapman S.B."/>
            <person name="Chen Z."/>
            <person name="Dunbar C."/>
            <person name="Freedman E."/>
            <person name="Gearin G."/>
            <person name="Goldberg J."/>
            <person name="Griggs A."/>
            <person name="Gujja S."/>
            <person name="Heiman D."/>
            <person name="Howarth C."/>
            <person name="Larson L."/>
            <person name="Lui A."/>
            <person name="MacDonald P.J.P."/>
            <person name="Montmayeur A."/>
            <person name="Murphy C."/>
            <person name="Neiman D."/>
            <person name="Pearson M."/>
            <person name="Priest M."/>
            <person name="Roberts A."/>
            <person name="Saif S."/>
            <person name="Shea T."/>
            <person name="Shenoy N."/>
            <person name="Sisk P."/>
            <person name="Stolte C."/>
            <person name="Sykes S."/>
            <person name="Wortman J."/>
            <person name="Nusbaum C."/>
            <person name="Birren B."/>
        </authorList>
    </citation>
    <scope>NUCLEOTIDE SEQUENCE [LARGE SCALE GENOMIC DNA]</scope>
    <source>
        <strain evidence="7 8">ACC2</strain>
    </source>
</reference>
<keyword evidence="3 6" id="KW-0812">Transmembrane</keyword>
<evidence type="ECO:0000313" key="7">
    <source>
        <dbReference type="EMBL" id="EHO16566.1"/>
    </source>
</evidence>
<dbReference type="GeneID" id="86941022"/>
<accession>A0AA36Y4J1</accession>
<keyword evidence="6" id="KW-0808">Transferase</keyword>
<comment type="catalytic activity">
    <reaction evidence="6">
        <text>L-lysyl-tRNA(Lys) + a 1,2-diacyl-sn-glycero-3-phospho-(1'-sn-glycerol) = a 1,2-diacyl-sn-glycero-3-phospho-1'-(3'-O-L-lysyl)-sn-glycerol + tRNA(Lys)</text>
        <dbReference type="Rhea" id="RHEA:10668"/>
        <dbReference type="Rhea" id="RHEA-COMP:9696"/>
        <dbReference type="Rhea" id="RHEA-COMP:9697"/>
        <dbReference type="ChEBI" id="CHEBI:64716"/>
        <dbReference type="ChEBI" id="CHEBI:75792"/>
        <dbReference type="ChEBI" id="CHEBI:78442"/>
        <dbReference type="ChEBI" id="CHEBI:78529"/>
        <dbReference type="EC" id="2.3.2.3"/>
    </reaction>
</comment>
<dbReference type="InterPro" id="IPR022791">
    <property type="entry name" value="L-PG_synthase/AglD"/>
</dbReference>
<comment type="function">
    <text evidence="6">Catalyzes the transfer of a lysyl group from L-lysyl-tRNA(Lys) to membrane-bound phosphatidylglycerol (PG), which produces lysylphosphatidylglycerol (LPG), a major component of the bacterial membrane with a positive net charge. LPG synthesis contributes to bacterial virulence as it is involved in the resistance mechanism against cationic antimicrobial peptides (CAMP) produces by the host's immune system (defensins, cathelicidins) and by the competing microorganisms.</text>
</comment>
<dbReference type="Proteomes" id="UP000018466">
    <property type="component" value="Unassembled WGS sequence"/>
</dbReference>
<comment type="caution">
    <text evidence="7">The sequence shown here is derived from an EMBL/GenBank/DDBJ whole genome shotgun (WGS) entry which is preliminary data.</text>
</comment>
<keyword evidence="6" id="KW-0046">Antibiotic resistance</keyword>
<proteinExistence type="inferred from homology"/>
<evidence type="ECO:0000256" key="1">
    <source>
        <dbReference type="ARBA" id="ARBA00004651"/>
    </source>
</evidence>
<keyword evidence="5 6" id="KW-0472">Membrane</keyword>
<feature type="transmembrane region" description="Helical" evidence="6">
    <location>
        <begin position="141"/>
        <end position="160"/>
    </location>
</feature>
<comment type="subcellular location">
    <subcellularLocation>
        <location evidence="1 6">Cell membrane</location>
        <topology evidence="1 6">Multi-pass membrane protein</topology>
    </subcellularLocation>
</comment>
<evidence type="ECO:0000256" key="6">
    <source>
        <dbReference type="RuleBase" id="RU363042"/>
    </source>
</evidence>
<gene>
    <name evidence="6" type="primary">mprF</name>
    <name evidence="7" type="ORF">HMPREF9623_01265</name>
</gene>
<evidence type="ECO:0000256" key="3">
    <source>
        <dbReference type="ARBA" id="ARBA00022692"/>
    </source>
</evidence>
<comment type="similarity">
    <text evidence="6">Belongs to the LPG synthase family.</text>
</comment>
<dbReference type="EC" id="2.3.2.3" evidence="6"/>
<evidence type="ECO:0000256" key="5">
    <source>
        <dbReference type="ARBA" id="ARBA00023136"/>
    </source>
</evidence>
<feature type="transmembrane region" description="Helical" evidence="6">
    <location>
        <begin position="205"/>
        <end position="231"/>
    </location>
</feature>
<keyword evidence="8" id="KW-1185">Reference proteome</keyword>
<evidence type="ECO:0000313" key="8">
    <source>
        <dbReference type="Proteomes" id="UP000018466"/>
    </source>
</evidence>